<feature type="region of interest" description="Disordered" evidence="1">
    <location>
        <begin position="43"/>
        <end position="79"/>
    </location>
</feature>
<comment type="caution">
    <text evidence="3">The sequence shown here is derived from an EMBL/GenBank/DDBJ whole genome shotgun (WGS) entry which is preliminary data.</text>
</comment>
<keyword evidence="4" id="KW-1185">Reference proteome</keyword>
<evidence type="ECO:0000256" key="1">
    <source>
        <dbReference type="SAM" id="MobiDB-lite"/>
    </source>
</evidence>
<proteinExistence type="predicted"/>
<evidence type="ECO:0000313" key="3">
    <source>
        <dbReference type="EMBL" id="KDN40796.1"/>
    </source>
</evidence>
<feature type="domain" description="Small EDRK-rich factor-like N-terminal" evidence="2">
    <location>
        <begin position="42"/>
        <end position="75"/>
    </location>
</feature>
<accession>A0A066VH45</accession>
<dbReference type="RefSeq" id="XP_013241511.1">
    <property type="nucleotide sequence ID" value="XM_013386057.1"/>
</dbReference>
<organism evidence="3 4">
    <name type="scientific">Tilletiaria anomala (strain ATCC 24038 / CBS 436.72 / UBC 951)</name>
    <dbReference type="NCBI Taxonomy" id="1037660"/>
    <lineage>
        <taxon>Eukaryota</taxon>
        <taxon>Fungi</taxon>
        <taxon>Dikarya</taxon>
        <taxon>Basidiomycota</taxon>
        <taxon>Ustilaginomycotina</taxon>
        <taxon>Exobasidiomycetes</taxon>
        <taxon>Georgefischeriales</taxon>
        <taxon>Tilletiariaceae</taxon>
        <taxon>Tilletiaria</taxon>
    </lineage>
</organism>
<dbReference type="InParanoid" id="A0A066VH45"/>
<reference evidence="3 4" key="1">
    <citation type="submission" date="2014-05" db="EMBL/GenBank/DDBJ databases">
        <title>Draft genome sequence of a rare smut relative, Tilletiaria anomala UBC 951.</title>
        <authorList>
            <consortium name="DOE Joint Genome Institute"/>
            <person name="Toome M."/>
            <person name="Kuo A."/>
            <person name="Henrissat B."/>
            <person name="Lipzen A."/>
            <person name="Tritt A."/>
            <person name="Yoshinaga Y."/>
            <person name="Zane M."/>
            <person name="Barry K."/>
            <person name="Grigoriev I.V."/>
            <person name="Spatafora J.W."/>
            <person name="Aimea M.C."/>
        </authorList>
    </citation>
    <scope>NUCLEOTIDE SEQUENCE [LARGE SCALE GENOMIC DNA]</scope>
    <source>
        <strain evidence="3 4">UBC 951</strain>
    </source>
</reference>
<evidence type="ECO:0000259" key="2">
    <source>
        <dbReference type="Pfam" id="PF04419"/>
    </source>
</evidence>
<gene>
    <name evidence="3" type="ORF">K437DRAFT_184281</name>
</gene>
<sequence length="105" mass="11916">MLHSDRDFPRFSSSTCRLRWVSTDALLNHLGCSQILSAYVGGNQRDRDREKAQKKAADQNKGKQKMSASSLAQKREADAEAVRKKMEVSSLWDIHYLSLRCKSVS</sequence>
<dbReference type="EMBL" id="JMSN01000087">
    <property type="protein sequence ID" value="KDN40796.1"/>
    <property type="molecule type" value="Genomic_DNA"/>
</dbReference>
<dbReference type="AlphaFoldDB" id="A0A066VH45"/>
<dbReference type="Pfam" id="PF04419">
    <property type="entry name" value="SERF-like_N"/>
    <property type="match status" value="1"/>
</dbReference>
<name>A0A066VH45_TILAU</name>
<dbReference type="HOGENOM" id="CLU_2238482_0_0_1"/>
<dbReference type="GeneID" id="25261923"/>
<protein>
    <recommendedName>
        <fullName evidence="2">Small EDRK-rich factor-like N-terminal domain-containing protein</fullName>
    </recommendedName>
</protein>
<evidence type="ECO:0000313" key="4">
    <source>
        <dbReference type="Proteomes" id="UP000027361"/>
    </source>
</evidence>
<dbReference type="OrthoDB" id="18018at2759"/>
<dbReference type="Proteomes" id="UP000027361">
    <property type="component" value="Unassembled WGS sequence"/>
</dbReference>
<feature type="compositionally biased region" description="Basic and acidic residues" evidence="1">
    <location>
        <begin position="44"/>
        <end position="61"/>
    </location>
</feature>
<dbReference type="InterPro" id="IPR007513">
    <property type="entry name" value="SERF-like_N"/>
</dbReference>